<dbReference type="EMBL" id="LXQA010188069">
    <property type="protein sequence ID" value="MCI31553.1"/>
    <property type="molecule type" value="Genomic_DNA"/>
</dbReference>
<evidence type="ECO:0000313" key="1">
    <source>
        <dbReference type="EMBL" id="MCI31553.1"/>
    </source>
</evidence>
<sequence length="59" mass="6541">MKLCFWRNAQLVLAQRVVQVVGRFKLLPSAQRAACTGATRSAFVPGRFHLLALAQRSSL</sequence>
<dbReference type="AlphaFoldDB" id="A0A392R4Q2"/>
<evidence type="ECO:0000313" key="2">
    <source>
        <dbReference type="Proteomes" id="UP000265520"/>
    </source>
</evidence>
<reference evidence="1 2" key="1">
    <citation type="journal article" date="2018" name="Front. Plant Sci.">
        <title>Red Clover (Trifolium pratense) and Zigzag Clover (T. medium) - A Picture of Genomic Similarities and Differences.</title>
        <authorList>
            <person name="Dluhosova J."/>
            <person name="Istvanek J."/>
            <person name="Nedelnik J."/>
            <person name="Repkova J."/>
        </authorList>
    </citation>
    <scope>NUCLEOTIDE SEQUENCE [LARGE SCALE GENOMIC DNA]</scope>
    <source>
        <strain evidence="2">cv. 10/8</strain>
        <tissue evidence="1">Leaf</tissue>
    </source>
</reference>
<keyword evidence="2" id="KW-1185">Reference proteome</keyword>
<accession>A0A392R4Q2</accession>
<proteinExistence type="predicted"/>
<comment type="caution">
    <text evidence="1">The sequence shown here is derived from an EMBL/GenBank/DDBJ whole genome shotgun (WGS) entry which is preliminary data.</text>
</comment>
<organism evidence="1 2">
    <name type="scientific">Trifolium medium</name>
    <dbReference type="NCBI Taxonomy" id="97028"/>
    <lineage>
        <taxon>Eukaryota</taxon>
        <taxon>Viridiplantae</taxon>
        <taxon>Streptophyta</taxon>
        <taxon>Embryophyta</taxon>
        <taxon>Tracheophyta</taxon>
        <taxon>Spermatophyta</taxon>
        <taxon>Magnoliopsida</taxon>
        <taxon>eudicotyledons</taxon>
        <taxon>Gunneridae</taxon>
        <taxon>Pentapetalae</taxon>
        <taxon>rosids</taxon>
        <taxon>fabids</taxon>
        <taxon>Fabales</taxon>
        <taxon>Fabaceae</taxon>
        <taxon>Papilionoideae</taxon>
        <taxon>50 kb inversion clade</taxon>
        <taxon>NPAAA clade</taxon>
        <taxon>Hologalegina</taxon>
        <taxon>IRL clade</taxon>
        <taxon>Trifolieae</taxon>
        <taxon>Trifolium</taxon>
    </lineage>
</organism>
<protein>
    <submittedName>
        <fullName evidence="1">Uncharacterized protein</fullName>
    </submittedName>
</protein>
<dbReference type="Proteomes" id="UP000265520">
    <property type="component" value="Unassembled WGS sequence"/>
</dbReference>
<name>A0A392R4Q2_9FABA</name>